<evidence type="ECO:0000313" key="3">
    <source>
        <dbReference type="Proteomes" id="UP000035067"/>
    </source>
</evidence>
<dbReference type="AlphaFoldDB" id="A0A0G2HL86"/>
<dbReference type="EMBL" id="JXQG01000044">
    <property type="protein sequence ID" value="KKZ11686.1"/>
    <property type="molecule type" value="Genomic_DNA"/>
</dbReference>
<sequence length="70" mass="7933">PWRYRWPDAVRDDVLARLLALNAERYAEEEAQGLHSSKKKSATASGKSGRRRGRPPKNPQSSRMGSLDLR</sequence>
<protein>
    <submittedName>
        <fullName evidence="2">Uncharacterized protein</fullName>
    </submittedName>
</protein>
<dbReference type="PATRIC" id="fig|1604020.3.peg.1334"/>
<gene>
    <name evidence="2" type="ORF">TE42_07320</name>
</gene>
<feature type="non-terminal residue" evidence="2">
    <location>
        <position position="1"/>
    </location>
</feature>
<accession>A0A0G2HL86</accession>
<proteinExistence type="predicted"/>
<evidence type="ECO:0000313" key="2">
    <source>
        <dbReference type="EMBL" id="KKZ11686.1"/>
    </source>
</evidence>
<name>A0A0G2HL86_9SYNE</name>
<comment type="caution">
    <text evidence="2">The sequence shown here is derived from an EMBL/GenBank/DDBJ whole genome shotgun (WGS) entry which is preliminary data.</text>
</comment>
<organism evidence="2 3">
    <name type="scientific">Candidatus Synechococcus spongiarum SP3</name>
    <dbReference type="NCBI Taxonomy" id="1604020"/>
    <lineage>
        <taxon>Bacteria</taxon>
        <taxon>Bacillati</taxon>
        <taxon>Cyanobacteriota</taxon>
        <taxon>Cyanophyceae</taxon>
        <taxon>Synechococcales</taxon>
        <taxon>Synechococcaceae</taxon>
        <taxon>Synechococcus</taxon>
    </lineage>
</organism>
<reference evidence="2 3" key="1">
    <citation type="submission" date="2015-01" db="EMBL/GenBank/DDBJ databases">
        <title>Lifestyle Evolution in Cyanobacterial Symbionts of Sponges.</title>
        <authorList>
            <person name="Burgsdorf I."/>
            <person name="Slaby B.M."/>
            <person name="Handley K.M."/>
            <person name="Haber M."/>
            <person name="Blom J."/>
            <person name="Marshall C.W."/>
            <person name="Gilbert J.A."/>
            <person name="Hentschel U."/>
            <person name="Steindler L."/>
        </authorList>
    </citation>
    <scope>NUCLEOTIDE SEQUENCE [LARGE SCALE GENOMIC DNA]</scope>
    <source>
        <strain evidence="2">SP3</strain>
    </source>
</reference>
<feature type="region of interest" description="Disordered" evidence="1">
    <location>
        <begin position="28"/>
        <end position="70"/>
    </location>
</feature>
<dbReference type="Proteomes" id="UP000035067">
    <property type="component" value="Unassembled WGS sequence"/>
</dbReference>
<evidence type="ECO:0000256" key="1">
    <source>
        <dbReference type="SAM" id="MobiDB-lite"/>
    </source>
</evidence>